<dbReference type="InterPro" id="IPR003594">
    <property type="entry name" value="HATPase_dom"/>
</dbReference>
<dbReference type="PANTHER" id="PTHR24421:SF63">
    <property type="entry name" value="SENSOR HISTIDINE KINASE DESK"/>
    <property type="match status" value="1"/>
</dbReference>
<dbReference type="Pfam" id="PF02518">
    <property type="entry name" value="HATPase_c"/>
    <property type="match status" value="1"/>
</dbReference>
<organism evidence="6 7">
    <name type="scientific">Photobacterium alginatilyticum</name>
    <dbReference type="NCBI Taxonomy" id="1775171"/>
    <lineage>
        <taxon>Bacteria</taxon>
        <taxon>Pseudomonadati</taxon>
        <taxon>Pseudomonadota</taxon>
        <taxon>Gammaproteobacteria</taxon>
        <taxon>Vibrionales</taxon>
        <taxon>Vibrionaceae</taxon>
        <taxon>Photobacterium</taxon>
    </lineage>
</organism>
<dbReference type="SMART" id="SM00387">
    <property type="entry name" value="HATPase_c"/>
    <property type="match status" value="1"/>
</dbReference>
<keyword evidence="7" id="KW-1185">Reference proteome</keyword>
<proteinExistence type="predicted"/>
<dbReference type="Gene3D" id="1.20.5.1930">
    <property type="match status" value="1"/>
</dbReference>
<feature type="domain" description="Histidine kinase/HSP90-like ATPase" evidence="5">
    <location>
        <begin position="273"/>
        <end position="358"/>
    </location>
</feature>
<keyword evidence="3" id="KW-0902">Two-component regulatory system</keyword>
<name>A0ABW9YFN7_9GAMM</name>
<sequence>MKTLKLFPTKAMFNQYKLMYLTSCYLSFYVAYCIFWPLSITEQYFAWVAITIFLFCFLRIFHAKASHRWGYVIPVFIIGLIGASYNFWGGIFLLYSAIMLGLVAQQRLLIAMYLLSMVIVTIELYLLDYHWVATVLILVEITLFTVVSKYRASANMDYFKLQQQQKNIEYLSTLVERERISRDLHDLIGHSLSMIVMKSELAIRLSPSAPEQCKAEIEDICGIAKAASSDVNSAISGYRSTGLQHEIANGEEMLTSAGISTLIHVKNTPMSSRLEASLSLIFREIITNIIRHSKASDTRIFMFSNGRDIVLRVEDNGIGIANNLGSGIAGIKHRVNECNGKLSINGEVGTLIEIKLPY</sequence>
<evidence type="ECO:0000259" key="5">
    <source>
        <dbReference type="SMART" id="SM00387"/>
    </source>
</evidence>
<evidence type="ECO:0000256" key="2">
    <source>
        <dbReference type="ARBA" id="ARBA00022777"/>
    </source>
</evidence>
<dbReference type="SUPFAM" id="SSF55874">
    <property type="entry name" value="ATPase domain of HSP90 chaperone/DNA topoisomerase II/histidine kinase"/>
    <property type="match status" value="1"/>
</dbReference>
<keyword evidence="1" id="KW-0808">Transferase</keyword>
<evidence type="ECO:0000256" key="3">
    <source>
        <dbReference type="ARBA" id="ARBA00023012"/>
    </source>
</evidence>
<dbReference type="RefSeq" id="WP_160649887.1">
    <property type="nucleotide sequence ID" value="NZ_RSEJ01000006.1"/>
</dbReference>
<keyword evidence="2" id="KW-0418">Kinase</keyword>
<feature type="transmembrane region" description="Helical" evidence="4">
    <location>
        <begin position="69"/>
        <end position="88"/>
    </location>
</feature>
<evidence type="ECO:0000256" key="4">
    <source>
        <dbReference type="SAM" id="Phobius"/>
    </source>
</evidence>
<feature type="transmembrane region" description="Helical" evidence="4">
    <location>
        <begin position="20"/>
        <end position="38"/>
    </location>
</feature>
<feature type="transmembrane region" description="Helical" evidence="4">
    <location>
        <begin position="44"/>
        <end position="62"/>
    </location>
</feature>
<dbReference type="InterPro" id="IPR011712">
    <property type="entry name" value="Sig_transdc_His_kin_sub3_dim/P"/>
</dbReference>
<comment type="caution">
    <text evidence="6">The sequence shown here is derived from an EMBL/GenBank/DDBJ whole genome shotgun (WGS) entry which is preliminary data.</text>
</comment>
<gene>
    <name evidence="6" type="ORF">EIZ48_07845</name>
</gene>
<dbReference type="InterPro" id="IPR050482">
    <property type="entry name" value="Sensor_HK_TwoCompSys"/>
</dbReference>
<keyword evidence="4" id="KW-0472">Membrane</keyword>
<evidence type="ECO:0000313" key="6">
    <source>
        <dbReference type="EMBL" id="NBI52483.1"/>
    </source>
</evidence>
<reference evidence="6 7" key="1">
    <citation type="journal article" date="2017" name="Int. J. Syst. Evol. Microbiol.">
        <title>Photobacterium alginatilyticum sp. nov., a marine bacterium isolated from bottom seawater.</title>
        <authorList>
            <person name="Wang X."/>
            <person name="Wang Y."/>
            <person name="Yang X."/>
            <person name="Sun H."/>
            <person name="Li B."/>
            <person name="Zhang X.H."/>
        </authorList>
    </citation>
    <scope>NUCLEOTIDE SEQUENCE [LARGE SCALE GENOMIC DNA]</scope>
    <source>
        <strain evidence="6 7">P03D4</strain>
    </source>
</reference>
<dbReference type="Pfam" id="PF07730">
    <property type="entry name" value="HisKA_3"/>
    <property type="match status" value="1"/>
</dbReference>
<evidence type="ECO:0000313" key="7">
    <source>
        <dbReference type="Proteomes" id="UP000738517"/>
    </source>
</evidence>
<accession>A0ABW9YFN7</accession>
<dbReference type="Proteomes" id="UP000738517">
    <property type="component" value="Unassembled WGS sequence"/>
</dbReference>
<protein>
    <recommendedName>
        <fullName evidence="5">Histidine kinase/HSP90-like ATPase domain-containing protein</fullName>
    </recommendedName>
</protein>
<dbReference type="CDD" id="cd16917">
    <property type="entry name" value="HATPase_UhpB-NarQ-NarX-like"/>
    <property type="match status" value="1"/>
</dbReference>
<dbReference type="PANTHER" id="PTHR24421">
    <property type="entry name" value="NITRATE/NITRITE SENSOR PROTEIN NARX-RELATED"/>
    <property type="match status" value="1"/>
</dbReference>
<dbReference type="Gene3D" id="3.30.565.10">
    <property type="entry name" value="Histidine kinase-like ATPase, C-terminal domain"/>
    <property type="match status" value="1"/>
</dbReference>
<keyword evidence="4" id="KW-0812">Transmembrane</keyword>
<feature type="transmembrane region" description="Helical" evidence="4">
    <location>
        <begin position="127"/>
        <end position="147"/>
    </location>
</feature>
<dbReference type="InterPro" id="IPR036890">
    <property type="entry name" value="HATPase_C_sf"/>
</dbReference>
<dbReference type="EMBL" id="RSEJ01000006">
    <property type="protein sequence ID" value="NBI52483.1"/>
    <property type="molecule type" value="Genomic_DNA"/>
</dbReference>
<evidence type="ECO:0000256" key="1">
    <source>
        <dbReference type="ARBA" id="ARBA00022679"/>
    </source>
</evidence>
<keyword evidence="4" id="KW-1133">Transmembrane helix</keyword>